<dbReference type="GO" id="GO:0015379">
    <property type="term" value="F:potassium:chloride symporter activity"/>
    <property type="evidence" value="ECO:0007669"/>
    <property type="project" value="InterPro"/>
</dbReference>
<evidence type="ECO:0000313" key="12">
    <source>
        <dbReference type="Proteomes" id="UP000007719"/>
    </source>
</evidence>
<keyword evidence="4" id="KW-0633">Potassium transport</keyword>
<feature type="transmembrane region" description="Helical" evidence="10">
    <location>
        <begin position="52"/>
        <end position="71"/>
    </location>
</feature>
<evidence type="ECO:0000256" key="10">
    <source>
        <dbReference type="SAM" id="Phobius"/>
    </source>
</evidence>
<dbReference type="GO" id="GO:0015079">
    <property type="term" value="F:potassium ion transmembrane transporter activity"/>
    <property type="evidence" value="ECO:0000318"/>
    <property type="project" value="GO_Central"/>
</dbReference>
<protein>
    <submittedName>
        <fullName evidence="11">Potassium uptake protein, TrkH family</fullName>
        <ecNumber evidence="11">3.6.3.14</ecNumber>
    </submittedName>
</protein>
<dbReference type="eggNOG" id="COG0168">
    <property type="taxonomic scope" value="Bacteria"/>
</dbReference>
<evidence type="ECO:0000256" key="2">
    <source>
        <dbReference type="ARBA" id="ARBA00022448"/>
    </source>
</evidence>
<feature type="transmembrane region" description="Helical" evidence="10">
    <location>
        <begin position="239"/>
        <end position="258"/>
    </location>
</feature>
<feature type="transmembrane region" description="Helical" evidence="10">
    <location>
        <begin position="138"/>
        <end position="158"/>
    </location>
</feature>
<dbReference type="InterPro" id="IPR004772">
    <property type="entry name" value="TrkH"/>
</dbReference>
<evidence type="ECO:0000256" key="4">
    <source>
        <dbReference type="ARBA" id="ARBA00022538"/>
    </source>
</evidence>
<keyword evidence="7 10" id="KW-1133">Transmembrane helix</keyword>
<feature type="transmembrane region" description="Helical" evidence="10">
    <location>
        <begin position="170"/>
        <end position="189"/>
    </location>
</feature>
<keyword evidence="5 10" id="KW-0812">Transmembrane</keyword>
<dbReference type="GO" id="GO:0016787">
    <property type="term" value="F:hydrolase activity"/>
    <property type="evidence" value="ECO:0007669"/>
    <property type="project" value="UniProtKB-KW"/>
</dbReference>
<feature type="transmembrane region" description="Helical" evidence="10">
    <location>
        <begin position="201"/>
        <end position="219"/>
    </location>
</feature>
<feature type="transmembrane region" description="Helical" evidence="10">
    <location>
        <begin position="360"/>
        <end position="380"/>
    </location>
</feature>
<feature type="transmembrane region" description="Helical" evidence="10">
    <location>
        <begin position="321"/>
        <end position="340"/>
    </location>
</feature>
<dbReference type="FunCoup" id="B8DYW8">
    <property type="interactions" value="187"/>
</dbReference>
<dbReference type="PANTHER" id="PTHR32024:SF1">
    <property type="entry name" value="KTR SYSTEM POTASSIUM UPTAKE PROTEIN B"/>
    <property type="match status" value="1"/>
</dbReference>
<evidence type="ECO:0000256" key="9">
    <source>
        <dbReference type="ARBA" id="ARBA00023136"/>
    </source>
</evidence>
<dbReference type="OrthoDB" id="9810952at2"/>
<dbReference type="RefSeq" id="WP_012582679.1">
    <property type="nucleotide sequence ID" value="NC_011661.1"/>
</dbReference>
<proteinExistence type="predicted"/>
<keyword evidence="12" id="KW-1185">Reference proteome</keyword>
<keyword evidence="11" id="KW-0378">Hydrolase</keyword>
<reference evidence="12" key="1">
    <citation type="journal article" date="2016" name="Front. Microbiol.">
        <title>The complete genome sequence of hyperthermophile Dictyoglomus turgidum DSM 6724 reveals a specialized carbohydrate fermentor.</title>
        <authorList>
            <person name="Brumm P.J."/>
            <person name="Gowda K."/>
            <person name="Robb F.T."/>
            <person name="Mead D.A."/>
        </authorList>
    </citation>
    <scope>NUCLEOTIDE SEQUENCE [LARGE SCALE GENOMIC DNA]</scope>
    <source>
        <strain evidence="12">DSM 6724 / Z-1310</strain>
    </source>
</reference>
<evidence type="ECO:0000256" key="5">
    <source>
        <dbReference type="ARBA" id="ARBA00022692"/>
    </source>
</evidence>
<gene>
    <name evidence="11" type="ordered locus">Dtur_0268</name>
</gene>
<feature type="transmembrane region" description="Helical" evidence="10">
    <location>
        <begin position="20"/>
        <end position="40"/>
    </location>
</feature>
<dbReference type="NCBIfam" id="TIGR00933">
    <property type="entry name" value="2a38"/>
    <property type="match status" value="1"/>
</dbReference>
<sequence>MNLFMFEKELISKKRGFNPAVFFIISFAIVILTGAILLSLPISSAKGEFTNFLTALFTATSATCVTGLVVVDTGTYWSHFGHLVILLLIQIGGLSYAVISTGMMLLLNRRLQLRERLILQYSLNTTSLRGIVSFLKNVLITVFIFESIGALSLFFVFIKRYPLLRSIKFAIFHSVSAFCNAGLDLIGGFRSFTDYVSDPHLVFTITTLIIVGGIGFIVIHDIIQRFMGKRIHLSLHSKMALFTTLFLILIGTIVIFILEYNNPNTLKPLNFWGKFLGAYFQSVTPRTAGFNTLDIGKMNPSTLLFIIVLMFIGASPGGTGGGIKTVTFLVLWLSVSTIILERKNVHFKDRTIPWENVKRAYIVFLLSLTLVIISWFLLLITEPFPPLNILFEVVSAFGTVGLSTGITPYLSPFARLVIILTMFLGRVGTVTAGMAILIPVSKRSQVEYPSEEVSIG</sequence>
<keyword evidence="6" id="KW-0630">Potassium</keyword>
<evidence type="ECO:0000256" key="8">
    <source>
        <dbReference type="ARBA" id="ARBA00023065"/>
    </source>
</evidence>
<evidence type="ECO:0000313" key="11">
    <source>
        <dbReference type="EMBL" id="ACK41594.1"/>
    </source>
</evidence>
<dbReference type="GO" id="GO:0071805">
    <property type="term" value="P:potassium ion transmembrane transport"/>
    <property type="evidence" value="ECO:0000318"/>
    <property type="project" value="GO_Central"/>
</dbReference>
<dbReference type="PATRIC" id="fig|515635.4.peg.281"/>
<dbReference type="EMBL" id="CP001251">
    <property type="protein sequence ID" value="ACK41594.1"/>
    <property type="molecule type" value="Genomic_DNA"/>
</dbReference>
<keyword evidence="3" id="KW-1003">Cell membrane</keyword>
<evidence type="ECO:0000256" key="3">
    <source>
        <dbReference type="ARBA" id="ARBA00022475"/>
    </source>
</evidence>
<organism evidence="11 12">
    <name type="scientific">Dictyoglomus turgidum (strain DSM 6724 / Z-1310)</name>
    <dbReference type="NCBI Taxonomy" id="515635"/>
    <lineage>
        <taxon>Bacteria</taxon>
        <taxon>Pseudomonadati</taxon>
        <taxon>Dictyoglomota</taxon>
        <taxon>Dictyoglomia</taxon>
        <taxon>Dictyoglomales</taxon>
        <taxon>Dictyoglomaceae</taxon>
        <taxon>Dictyoglomus</taxon>
    </lineage>
</organism>
<evidence type="ECO:0000256" key="6">
    <source>
        <dbReference type="ARBA" id="ARBA00022958"/>
    </source>
</evidence>
<dbReference type="EnsemblBacteria" id="ACK41594">
    <property type="protein sequence ID" value="ACK41594"/>
    <property type="gene ID" value="Dtur_0268"/>
</dbReference>
<feature type="transmembrane region" description="Helical" evidence="10">
    <location>
        <begin position="298"/>
        <end position="314"/>
    </location>
</feature>
<dbReference type="STRING" id="515635.Dtur_0268"/>
<keyword evidence="9 10" id="KW-0472">Membrane</keyword>
<feature type="transmembrane region" description="Helical" evidence="10">
    <location>
        <begin position="83"/>
        <end position="107"/>
    </location>
</feature>
<dbReference type="HOGENOM" id="CLU_026429_0_1_0"/>
<dbReference type="KEGG" id="dtu:Dtur_0268"/>
<dbReference type="AlphaFoldDB" id="B8DYW8"/>
<comment type="subcellular location">
    <subcellularLocation>
        <location evidence="1">Cell membrane</location>
        <topology evidence="1">Multi-pass membrane protein</topology>
    </subcellularLocation>
</comment>
<name>B8DYW8_DICTD</name>
<dbReference type="InParanoid" id="B8DYW8"/>
<dbReference type="PANTHER" id="PTHR32024">
    <property type="entry name" value="TRK SYSTEM POTASSIUM UPTAKE PROTEIN TRKG-RELATED"/>
    <property type="match status" value="1"/>
</dbReference>
<accession>B8DYW8</accession>
<keyword evidence="8" id="KW-0406">Ion transport</keyword>
<evidence type="ECO:0000256" key="1">
    <source>
        <dbReference type="ARBA" id="ARBA00004651"/>
    </source>
</evidence>
<dbReference type="GO" id="GO:0005886">
    <property type="term" value="C:plasma membrane"/>
    <property type="evidence" value="ECO:0000318"/>
    <property type="project" value="GO_Central"/>
</dbReference>
<dbReference type="EC" id="3.6.3.14" evidence="11"/>
<feature type="transmembrane region" description="Helical" evidence="10">
    <location>
        <begin position="416"/>
        <end position="438"/>
    </location>
</feature>
<dbReference type="Proteomes" id="UP000007719">
    <property type="component" value="Chromosome"/>
</dbReference>
<evidence type="ECO:0000256" key="7">
    <source>
        <dbReference type="ARBA" id="ARBA00022989"/>
    </source>
</evidence>
<dbReference type="Pfam" id="PF02386">
    <property type="entry name" value="TrkH"/>
    <property type="match status" value="1"/>
</dbReference>
<dbReference type="InterPro" id="IPR003445">
    <property type="entry name" value="Cat_transpt"/>
</dbReference>
<keyword evidence="2" id="KW-0813">Transport</keyword>
<feature type="transmembrane region" description="Helical" evidence="10">
    <location>
        <begin position="387"/>
        <end position="410"/>
    </location>
</feature>